<comment type="caution">
    <text evidence="2">The sequence shown here is derived from an EMBL/GenBank/DDBJ whole genome shotgun (WGS) entry which is preliminary data.</text>
</comment>
<evidence type="ECO:0000313" key="2">
    <source>
        <dbReference type="EMBL" id="KEQ16661.1"/>
    </source>
</evidence>
<feature type="signal peptide" evidence="1">
    <location>
        <begin position="1"/>
        <end position="20"/>
    </location>
</feature>
<dbReference type="RefSeq" id="WP_034838635.1">
    <property type="nucleotide sequence ID" value="NZ_JOKH01000004.1"/>
</dbReference>
<evidence type="ECO:0000313" key="3">
    <source>
        <dbReference type="Proteomes" id="UP000028073"/>
    </source>
</evidence>
<feature type="chain" id="PRO_5001760693" evidence="1">
    <location>
        <begin position="21"/>
        <end position="185"/>
    </location>
</feature>
<reference evidence="2 3" key="1">
    <citation type="submission" date="2014-06" db="EMBL/GenBank/DDBJ databases">
        <title>Whole Genome Sequences of Three Symbiotic Endozoicomonas Bacteria.</title>
        <authorList>
            <person name="Neave M.J."/>
            <person name="Apprill A."/>
            <person name="Voolstra C.R."/>
        </authorList>
    </citation>
    <scope>NUCLEOTIDE SEQUENCE [LARGE SCALE GENOMIC DNA]</scope>
    <source>
        <strain evidence="2 3">DSM 25634</strain>
    </source>
</reference>
<protein>
    <submittedName>
        <fullName evidence="2">Uncharacterized protein</fullName>
    </submittedName>
</protein>
<dbReference type="EMBL" id="JOKH01000004">
    <property type="protein sequence ID" value="KEQ16661.1"/>
    <property type="molecule type" value="Genomic_DNA"/>
</dbReference>
<evidence type="ECO:0000256" key="1">
    <source>
        <dbReference type="SAM" id="SignalP"/>
    </source>
</evidence>
<dbReference type="Proteomes" id="UP000028073">
    <property type="component" value="Unassembled WGS sequence"/>
</dbReference>
<dbReference type="AlphaFoldDB" id="A0A081NDY8"/>
<sequence>MLKKKFSILFLFLSTSIASADSAMILKINSIKAKNQFKPSIRSELSKCLSGKCAKLIPDSLKSELYSNQYIESPEDSFFSVSYIFNKAIPGNQLNGSVGTESLKNTLDSFHSSLRCDALFGVEENSYIPISGKKYDRFDSSFEKEFQEYRQGRGLFFILIQPNSKTKGKKNIFHCTILELQQVEL</sequence>
<name>A0A081NDY8_9GAMM</name>
<organism evidence="2 3">
    <name type="scientific">Endozoicomonas numazuensis</name>
    <dbReference type="NCBI Taxonomy" id="1137799"/>
    <lineage>
        <taxon>Bacteria</taxon>
        <taxon>Pseudomonadati</taxon>
        <taxon>Pseudomonadota</taxon>
        <taxon>Gammaproteobacteria</taxon>
        <taxon>Oceanospirillales</taxon>
        <taxon>Endozoicomonadaceae</taxon>
        <taxon>Endozoicomonas</taxon>
    </lineage>
</organism>
<accession>A0A081NDY8</accession>
<keyword evidence="3" id="KW-1185">Reference proteome</keyword>
<keyword evidence="1" id="KW-0732">Signal</keyword>
<gene>
    <name evidence="2" type="ORF">GZ78_18250</name>
</gene>
<proteinExistence type="predicted"/>